<name>A0A0G0KS26_9BACT</name>
<accession>A0A0G0KS26</accession>
<evidence type="ECO:0000256" key="1">
    <source>
        <dbReference type="SAM" id="Phobius"/>
    </source>
</evidence>
<evidence type="ECO:0000313" key="3">
    <source>
        <dbReference type="Proteomes" id="UP000034324"/>
    </source>
</evidence>
<feature type="transmembrane region" description="Helical" evidence="1">
    <location>
        <begin position="111"/>
        <end position="132"/>
    </location>
</feature>
<protein>
    <submittedName>
        <fullName evidence="2">Uncharacterized protein</fullName>
    </submittedName>
</protein>
<gene>
    <name evidence="2" type="ORF">US99_C0025G0004</name>
</gene>
<reference evidence="2 3" key="1">
    <citation type="journal article" date="2015" name="Nature">
        <title>rRNA introns, odd ribosomes, and small enigmatic genomes across a large radiation of phyla.</title>
        <authorList>
            <person name="Brown C.T."/>
            <person name="Hug L.A."/>
            <person name="Thomas B.C."/>
            <person name="Sharon I."/>
            <person name="Castelle C.J."/>
            <person name="Singh A."/>
            <person name="Wilkins M.J."/>
            <person name="Williams K.H."/>
            <person name="Banfield J.F."/>
        </authorList>
    </citation>
    <scope>NUCLEOTIDE SEQUENCE [LARGE SCALE GENOMIC DNA]</scope>
</reference>
<evidence type="ECO:0000313" key="2">
    <source>
        <dbReference type="EMBL" id="KKQ78315.1"/>
    </source>
</evidence>
<organism evidence="2 3">
    <name type="scientific">Candidatus Daviesbacteria bacterium GW2011_GWF2_38_6</name>
    <dbReference type="NCBI Taxonomy" id="1618432"/>
    <lineage>
        <taxon>Bacteria</taxon>
        <taxon>Candidatus Daviesiibacteriota</taxon>
    </lineage>
</organism>
<feature type="transmembrane region" description="Helical" evidence="1">
    <location>
        <begin position="71"/>
        <end position="91"/>
    </location>
</feature>
<dbReference type="Proteomes" id="UP000034324">
    <property type="component" value="Unassembled WGS sequence"/>
</dbReference>
<keyword evidence="1" id="KW-0812">Transmembrane</keyword>
<keyword evidence="1" id="KW-1133">Transmembrane helix</keyword>
<proteinExistence type="predicted"/>
<sequence>MRIFFIVLAMYLIGDGVIHLLNIRLGSVINVWPTSAVSYAILLDSIYASFVFLAAALILVAQTDLKKYKSLIFVSGIWAIFHGTLLLYLNSTQNFGNDFFNYPSLLVWMPFYNQYLFFEAILAFIYAIVVFLRHKKL</sequence>
<dbReference type="AlphaFoldDB" id="A0A0G0KS26"/>
<dbReference type="EMBL" id="LBVC01000025">
    <property type="protein sequence ID" value="KKQ78315.1"/>
    <property type="molecule type" value="Genomic_DNA"/>
</dbReference>
<feature type="transmembrane region" description="Helical" evidence="1">
    <location>
        <begin position="36"/>
        <end position="59"/>
    </location>
</feature>
<keyword evidence="1" id="KW-0472">Membrane</keyword>
<comment type="caution">
    <text evidence="2">The sequence shown here is derived from an EMBL/GenBank/DDBJ whole genome shotgun (WGS) entry which is preliminary data.</text>
</comment>